<protein>
    <submittedName>
        <fullName evidence="1">Uncharacterized protein</fullName>
    </submittedName>
</protein>
<gene>
    <name evidence="1" type="ORF">S03H2_25368</name>
</gene>
<name>X1EI45_9ZZZZ</name>
<sequence>MEQMNEKNRDKIREFLNHAKALEEAIKLVYKSDEQNITKYCGFKHFIRRYNNLAKEVVKE</sequence>
<comment type="caution">
    <text evidence="1">The sequence shown here is derived from an EMBL/GenBank/DDBJ whole genome shotgun (WGS) entry which is preliminary data.</text>
</comment>
<dbReference type="AlphaFoldDB" id="X1EI45"/>
<organism evidence="1">
    <name type="scientific">marine sediment metagenome</name>
    <dbReference type="NCBI Taxonomy" id="412755"/>
    <lineage>
        <taxon>unclassified sequences</taxon>
        <taxon>metagenomes</taxon>
        <taxon>ecological metagenomes</taxon>
    </lineage>
</organism>
<feature type="non-terminal residue" evidence="1">
    <location>
        <position position="60"/>
    </location>
</feature>
<evidence type="ECO:0000313" key="1">
    <source>
        <dbReference type="EMBL" id="GAH32292.1"/>
    </source>
</evidence>
<dbReference type="EMBL" id="BARU01014341">
    <property type="protein sequence ID" value="GAH32292.1"/>
    <property type="molecule type" value="Genomic_DNA"/>
</dbReference>
<reference evidence="1" key="1">
    <citation type="journal article" date="2014" name="Front. Microbiol.">
        <title>High frequency of phylogenetically diverse reductive dehalogenase-homologous genes in deep subseafloor sedimentary metagenomes.</title>
        <authorList>
            <person name="Kawai M."/>
            <person name="Futagami T."/>
            <person name="Toyoda A."/>
            <person name="Takaki Y."/>
            <person name="Nishi S."/>
            <person name="Hori S."/>
            <person name="Arai W."/>
            <person name="Tsubouchi T."/>
            <person name="Morono Y."/>
            <person name="Uchiyama I."/>
            <person name="Ito T."/>
            <person name="Fujiyama A."/>
            <person name="Inagaki F."/>
            <person name="Takami H."/>
        </authorList>
    </citation>
    <scope>NUCLEOTIDE SEQUENCE</scope>
    <source>
        <strain evidence="1">Expedition CK06-06</strain>
    </source>
</reference>
<proteinExistence type="predicted"/>
<accession>X1EI45</accession>